<keyword evidence="5" id="KW-0328">Glycosyltransferase</keyword>
<dbReference type="GO" id="GO:0009277">
    <property type="term" value="C:fungal-type cell wall"/>
    <property type="evidence" value="ECO:0007669"/>
    <property type="project" value="TreeGrafter"/>
</dbReference>
<keyword evidence="9" id="KW-0472">Membrane</keyword>
<keyword evidence="8 19" id="KW-0378">Hydrolase</keyword>
<dbReference type="GO" id="GO:0008843">
    <property type="term" value="F:endochitinase activity"/>
    <property type="evidence" value="ECO:0007669"/>
    <property type="project" value="UniProtKB-EC"/>
</dbReference>
<evidence type="ECO:0000256" key="6">
    <source>
        <dbReference type="ARBA" id="ARBA00022679"/>
    </source>
</evidence>
<feature type="domain" description="GH16" evidence="18">
    <location>
        <begin position="43"/>
        <end position="259"/>
    </location>
</feature>
<dbReference type="InterPro" id="IPR017168">
    <property type="entry name" value="CHR-like"/>
</dbReference>
<evidence type="ECO:0000256" key="2">
    <source>
        <dbReference type="ARBA" id="ARBA00004589"/>
    </source>
</evidence>
<evidence type="ECO:0000256" key="9">
    <source>
        <dbReference type="ARBA" id="ARBA00023136"/>
    </source>
</evidence>
<evidence type="ECO:0000256" key="12">
    <source>
        <dbReference type="ARBA" id="ARBA00023295"/>
    </source>
</evidence>
<dbReference type="FunCoup" id="A0A165I6C8">
    <property type="interactions" value="386"/>
</dbReference>
<evidence type="ECO:0000256" key="1">
    <source>
        <dbReference type="ARBA" id="ARBA00000822"/>
    </source>
</evidence>
<dbReference type="Pfam" id="PF00722">
    <property type="entry name" value="Glyco_hydro_16"/>
    <property type="match status" value="1"/>
</dbReference>
<evidence type="ECO:0000256" key="8">
    <source>
        <dbReference type="ARBA" id="ARBA00022801"/>
    </source>
</evidence>
<keyword evidence="6" id="KW-0808">Transferase</keyword>
<evidence type="ECO:0000256" key="17">
    <source>
        <dbReference type="SAM" id="MobiDB-lite"/>
    </source>
</evidence>
<evidence type="ECO:0000256" key="14">
    <source>
        <dbReference type="ARBA" id="ARBA00038074"/>
    </source>
</evidence>
<dbReference type="PANTHER" id="PTHR10963:SF22">
    <property type="entry name" value="GLYCOSIDASE CRH2-RELATED"/>
    <property type="match status" value="1"/>
</dbReference>
<organism evidence="19 20">
    <name type="scientific">Xylona heveae (strain CBS 132557 / TC161)</name>
    <dbReference type="NCBI Taxonomy" id="1328760"/>
    <lineage>
        <taxon>Eukaryota</taxon>
        <taxon>Fungi</taxon>
        <taxon>Dikarya</taxon>
        <taxon>Ascomycota</taxon>
        <taxon>Pezizomycotina</taxon>
        <taxon>Xylonomycetes</taxon>
        <taxon>Xylonales</taxon>
        <taxon>Xylonaceae</taxon>
        <taxon>Xylona</taxon>
    </lineage>
</organism>
<reference evidence="19 20" key="1">
    <citation type="journal article" date="2016" name="Fungal Biol.">
        <title>The genome of Xylona heveae provides a window into fungal endophytism.</title>
        <authorList>
            <person name="Gazis R."/>
            <person name="Kuo A."/>
            <person name="Riley R."/>
            <person name="LaButti K."/>
            <person name="Lipzen A."/>
            <person name="Lin J."/>
            <person name="Amirebrahimi M."/>
            <person name="Hesse C.N."/>
            <person name="Spatafora J.W."/>
            <person name="Henrissat B."/>
            <person name="Hainaut M."/>
            <person name="Grigoriev I.V."/>
            <person name="Hibbett D.S."/>
        </authorList>
    </citation>
    <scope>NUCLEOTIDE SEQUENCE [LARGE SCALE GENOMIC DNA]</scope>
    <source>
        <strain evidence="19 20">TC161</strain>
    </source>
</reference>
<accession>A0A165I6C8</accession>
<dbReference type="GO" id="GO:0031505">
    <property type="term" value="P:fungal-type cell wall organization"/>
    <property type="evidence" value="ECO:0007669"/>
    <property type="project" value="TreeGrafter"/>
</dbReference>
<evidence type="ECO:0000313" key="19">
    <source>
        <dbReference type="EMBL" id="KZF24450.1"/>
    </source>
</evidence>
<name>A0A165I6C8_XYLHT</name>
<evidence type="ECO:0000313" key="20">
    <source>
        <dbReference type="Proteomes" id="UP000076632"/>
    </source>
</evidence>
<keyword evidence="12" id="KW-0326">Glycosidase</keyword>
<evidence type="ECO:0000256" key="5">
    <source>
        <dbReference type="ARBA" id="ARBA00022676"/>
    </source>
</evidence>
<dbReference type="OrthoDB" id="4781at2759"/>
<feature type="non-terminal residue" evidence="19">
    <location>
        <position position="385"/>
    </location>
</feature>
<evidence type="ECO:0000256" key="16">
    <source>
        <dbReference type="PIRSR" id="PIRSR037299-1"/>
    </source>
</evidence>
<keyword evidence="7" id="KW-0732">Signal</keyword>
<dbReference type="PIRSF" id="PIRSF037299">
    <property type="entry name" value="Glycosidase_CRH1_prd"/>
    <property type="match status" value="1"/>
</dbReference>
<evidence type="ECO:0000256" key="3">
    <source>
        <dbReference type="ARBA" id="ARBA00012729"/>
    </source>
</evidence>
<proteinExistence type="inferred from homology"/>
<keyword evidence="13" id="KW-0961">Cell wall biogenesis/degradation</keyword>
<evidence type="ECO:0000256" key="15">
    <source>
        <dbReference type="ARBA" id="ARBA00093308"/>
    </source>
</evidence>
<evidence type="ECO:0000256" key="10">
    <source>
        <dbReference type="ARBA" id="ARBA00023180"/>
    </source>
</evidence>
<dbReference type="OMA" id="WNATANQ"/>
<dbReference type="GO" id="GO:0005975">
    <property type="term" value="P:carbohydrate metabolic process"/>
    <property type="evidence" value="ECO:0007669"/>
    <property type="project" value="InterPro"/>
</dbReference>
<dbReference type="Proteomes" id="UP000076632">
    <property type="component" value="Unassembled WGS sequence"/>
</dbReference>
<dbReference type="GO" id="GO:0016757">
    <property type="term" value="F:glycosyltransferase activity"/>
    <property type="evidence" value="ECO:0007669"/>
    <property type="project" value="UniProtKB-KW"/>
</dbReference>
<keyword evidence="4" id="KW-0336">GPI-anchor</keyword>
<comment type="function">
    <text evidence="15">Dual chitinase/transglycosylase that plays a role in cell wall architecture. Chitinase and transglycosylase activities are coupled. Required for the polysaccharide cross-linking at the septa and the cell wall. More specifically, transfers chitin to 1,6-beta-glucan in the cell wall.</text>
</comment>
<keyword evidence="20" id="KW-1185">Reference proteome</keyword>
<dbReference type="CDD" id="cd02183">
    <property type="entry name" value="GH16_fungal_CRH1_transglycosylase"/>
    <property type="match status" value="1"/>
</dbReference>
<dbReference type="InterPro" id="IPR000757">
    <property type="entry name" value="Beta-glucanase-like"/>
</dbReference>
<dbReference type="PROSITE" id="PS51762">
    <property type="entry name" value="GH16_2"/>
    <property type="match status" value="1"/>
</dbReference>
<dbReference type="Gene3D" id="2.60.120.200">
    <property type="match status" value="1"/>
</dbReference>
<protein>
    <recommendedName>
        <fullName evidence="3">chitinase</fullName>
        <ecNumber evidence="3">3.2.1.14</ecNumber>
    </recommendedName>
</protein>
<dbReference type="FunFam" id="2.60.120.200:FF:000159">
    <property type="entry name" value="Glycosidase"/>
    <property type="match status" value="1"/>
</dbReference>
<dbReference type="STRING" id="1328760.A0A165I6C8"/>
<feature type="region of interest" description="Disordered" evidence="17">
    <location>
        <begin position="325"/>
        <end position="385"/>
    </location>
</feature>
<dbReference type="InParanoid" id="A0A165I6C8"/>
<dbReference type="AlphaFoldDB" id="A0A165I6C8"/>
<gene>
    <name evidence="19" type="ORF">L228DRAFT_201582</name>
</gene>
<comment type="similarity">
    <text evidence="14">Belongs to the glycosyl hydrolase 16 family. CRH1 subfamily.</text>
</comment>
<keyword evidence="11" id="KW-0449">Lipoprotein</keyword>
<feature type="active site" description="Proton donor" evidence="16">
    <location>
        <position position="148"/>
    </location>
</feature>
<evidence type="ECO:0000256" key="7">
    <source>
        <dbReference type="ARBA" id="ARBA00022729"/>
    </source>
</evidence>
<dbReference type="InterPro" id="IPR050546">
    <property type="entry name" value="Glycosyl_Hydrlase_16"/>
</dbReference>
<evidence type="ECO:0000256" key="13">
    <source>
        <dbReference type="ARBA" id="ARBA00023316"/>
    </source>
</evidence>
<dbReference type="PANTHER" id="PTHR10963">
    <property type="entry name" value="GLYCOSYL HYDROLASE-RELATED"/>
    <property type="match status" value="1"/>
</dbReference>
<evidence type="ECO:0000259" key="18">
    <source>
        <dbReference type="PROSITE" id="PS51762"/>
    </source>
</evidence>
<dbReference type="GeneID" id="28894772"/>
<dbReference type="GO" id="GO:0098552">
    <property type="term" value="C:side of membrane"/>
    <property type="evidence" value="ECO:0007669"/>
    <property type="project" value="UniProtKB-KW"/>
</dbReference>
<feature type="non-terminal residue" evidence="19">
    <location>
        <position position="1"/>
    </location>
</feature>
<sequence length="385" mass="40779">VYAATTCDVNNKCPSDTPCCSQYGQCGVGAYCLGGCDPRSSFALDSCAPAPVCKSEDFKFTNLDGVTANTKYLGDASQTNWVSSGQPIMYQGQQVLLTMAPDTVGTLLASAHYLWYGKVSATMKTSRGAGVVTAFILLSDVKDEIDFEFIGTDLVTAQSNFYFQGIPNYWNEKNISVDSSTFDDYHTYEIDWTPDSITWSIDGQVGRTLDKNTTWNATANRYEFPQTPARIQLSLWPGGLASNGQGTIEWAGGLVDWNSQDIKNFGYDYAMVKEVNVECYQPPSGANVTGSKSYIYNSPAGTNDTVALTNDNTILKSFIATGTNMSADDSSSSASASASSKSTKSAAPQVPGMSGSRPGSDSSSSSSTASSGSSQPTSSSSSSGT</sequence>
<dbReference type="InterPro" id="IPR013320">
    <property type="entry name" value="ConA-like_dom_sf"/>
</dbReference>
<dbReference type="EC" id="3.2.1.14" evidence="3"/>
<dbReference type="SUPFAM" id="SSF49899">
    <property type="entry name" value="Concanavalin A-like lectins/glucanases"/>
    <property type="match status" value="1"/>
</dbReference>
<feature type="active site" description="Nucleophile" evidence="16">
    <location>
        <position position="144"/>
    </location>
</feature>
<dbReference type="EMBL" id="KV407456">
    <property type="protein sequence ID" value="KZF24450.1"/>
    <property type="molecule type" value="Genomic_DNA"/>
</dbReference>
<feature type="compositionally biased region" description="Low complexity" evidence="17">
    <location>
        <begin position="326"/>
        <end position="385"/>
    </location>
</feature>
<evidence type="ECO:0000256" key="4">
    <source>
        <dbReference type="ARBA" id="ARBA00022622"/>
    </source>
</evidence>
<comment type="subcellular location">
    <subcellularLocation>
        <location evidence="2">Membrane</location>
        <topology evidence="2">Lipid-anchor</topology>
        <topology evidence="2">GPI-anchor</topology>
    </subcellularLocation>
</comment>
<evidence type="ECO:0000256" key="11">
    <source>
        <dbReference type="ARBA" id="ARBA00023288"/>
    </source>
</evidence>
<dbReference type="RefSeq" id="XP_018190005.1">
    <property type="nucleotide sequence ID" value="XM_018329635.1"/>
</dbReference>
<comment type="catalytic activity">
    <reaction evidence="1">
        <text>Random endo-hydrolysis of N-acetyl-beta-D-glucosaminide (1-&gt;4)-beta-linkages in chitin and chitodextrins.</text>
        <dbReference type="EC" id="3.2.1.14"/>
    </reaction>
</comment>
<keyword evidence="10" id="KW-0325">Glycoprotein</keyword>